<dbReference type="GO" id="GO:0008168">
    <property type="term" value="F:methyltransferase activity"/>
    <property type="evidence" value="ECO:0007669"/>
    <property type="project" value="UniProtKB-KW"/>
</dbReference>
<reference evidence="2" key="1">
    <citation type="submission" date="2023-01" db="EMBL/GenBank/DDBJ databases">
        <title>Sulfurovum sp. XTW-4 genome assembly.</title>
        <authorList>
            <person name="Wang J."/>
        </authorList>
    </citation>
    <scope>NUCLEOTIDE SEQUENCE</scope>
    <source>
        <strain evidence="2">XTW-4</strain>
    </source>
</reference>
<proteinExistence type="predicted"/>
<dbReference type="CDD" id="cd02440">
    <property type="entry name" value="AdoMet_MTases"/>
    <property type="match status" value="1"/>
</dbReference>
<comment type="caution">
    <text evidence="2">The sequence shown here is derived from an EMBL/GenBank/DDBJ whole genome shotgun (WGS) entry which is preliminary data.</text>
</comment>
<dbReference type="RefSeq" id="WP_289401936.1">
    <property type="nucleotide sequence ID" value="NZ_JAQIBC010000004.1"/>
</dbReference>
<dbReference type="InterPro" id="IPR029063">
    <property type="entry name" value="SAM-dependent_MTases_sf"/>
</dbReference>
<dbReference type="EMBL" id="JAQIBC010000004">
    <property type="protein sequence ID" value="MDM5263997.1"/>
    <property type="molecule type" value="Genomic_DNA"/>
</dbReference>
<dbReference type="GO" id="GO:0032259">
    <property type="term" value="P:methylation"/>
    <property type="evidence" value="ECO:0007669"/>
    <property type="project" value="UniProtKB-KW"/>
</dbReference>
<gene>
    <name evidence="2" type="ORF">PF327_07270</name>
</gene>
<keyword evidence="3" id="KW-1185">Reference proteome</keyword>
<keyword evidence="2" id="KW-0808">Transferase</keyword>
<evidence type="ECO:0000313" key="3">
    <source>
        <dbReference type="Proteomes" id="UP001169066"/>
    </source>
</evidence>
<protein>
    <submittedName>
        <fullName evidence="2">Methyltransferase</fullName>
    </submittedName>
</protein>
<feature type="domain" description="Methyltransferase type 12" evidence="1">
    <location>
        <begin position="42"/>
        <end position="129"/>
    </location>
</feature>
<sequence length="240" mass="27543">MSTVIQEFSRFAHEYDTYNVIQAEVAKALVEQLPSAHYVTLIDIGCGSGEVYKNLVKHDLSFDQLLVLDSSPEMLEIHPSSKKIKKICADFNKFKTFENLSFSPGNLILSSSALQWSEDLDFTLSEISKKAPHAYFAIFTSNTFKTLHETAQIISPIYSEAVLRETITKYYDATFEVKKYKLHFESVREMFNYIKKSGVSGGEKQLCYRETKQLMKSYPLDYLEFEVLFVKATSLVRPFV</sequence>
<evidence type="ECO:0000259" key="1">
    <source>
        <dbReference type="Pfam" id="PF08242"/>
    </source>
</evidence>
<evidence type="ECO:0000313" key="2">
    <source>
        <dbReference type="EMBL" id="MDM5263997.1"/>
    </source>
</evidence>
<dbReference type="Gene3D" id="3.40.50.150">
    <property type="entry name" value="Vaccinia Virus protein VP39"/>
    <property type="match status" value="1"/>
</dbReference>
<name>A0ABT7QSD2_9BACT</name>
<organism evidence="2 3">
    <name type="scientific">Sulfurovum xiamenensis</name>
    <dbReference type="NCBI Taxonomy" id="3019066"/>
    <lineage>
        <taxon>Bacteria</taxon>
        <taxon>Pseudomonadati</taxon>
        <taxon>Campylobacterota</taxon>
        <taxon>Epsilonproteobacteria</taxon>
        <taxon>Campylobacterales</taxon>
        <taxon>Sulfurovaceae</taxon>
        <taxon>Sulfurovum</taxon>
    </lineage>
</organism>
<dbReference type="InterPro" id="IPR013217">
    <property type="entry name" value="Methyltransf_12"/>
</dbReference>
<accession>A0ABT7QSD2</accession>
<dbReference type="SUPFAM" id="SSF53335">
    <property type="entry name" value="S-adenosyl-L-methionine-dependent methyltransferases"/>
    <property type="match status" value="1"/>
</dbReference>
<dbReference type="Pfam" id="PF08242">
    <property type="entry name" value="Methyltransf_12"/>
    <property type="match status" value="1"/>
</dbReference>
<dbReference type="Proteomes" id="UP001169066">
    <property type="component" value="Unassembled WGS sequence"/>
</dbReference>
<keyword evidence="2" id="KW-0489">Methyltransferase</keyword>